<name>A0ABR8RD71_9BACI</name>
<reference evidence="1 2" key="1">
    <citation type="submission" date="2020-08" db="EMBL/GenBank/DDBJ databases">
        <title>A Genomic Blueprint of the Chicken Gut Microbiome.</title>
        <authorList>
            <person name="Gilroy R."/>
            <person name="Ravi A."/>
            <person name="Getino M."/>
            <person name="Pursley I."/>
            <person name="Horton D.L."/>
            <person name="Alikhan N.-F."/>
            <person name="Baker D."/>
            <person name="Gharbi K."/>
            <person name="Hall N."/>
            <person name="Watson M."/>
            <person name="Adriaenssens E.M."/>
            <person name="Foster-Nyarko E."/>
            <person name="Jarju S."/>
            <person name="Secka A."/>
            <person name="Antonio M."/>
            <person name="Oren A."/>
            <person name="Chaudhuri R."/>
            <person name="La Ragione R.M."/>
            <person name="Hildebrand F."/>
            <person name="Pallen M.J."/>
        </authorList>
    </citation>
    <scope>NUCLEOTIDE SEQUENCE [LARGE SCALE GENOMIC DNA]</scope>
    <source>
        <strain evidence="1 2">Sa2BUA9</strain>
    </source>
</reference>
<keyword evidence="2" id="KW-1185">Reference proteome</keyword>
<dbReference type="Proteomes" id="UP000640786">
    <property type="component" value="Unassembled WGS sequence"/>
</dbReference>
<protein>
    <submittedName>
        <fullName evidence="1">Uncharacterized protein</fullName>
    </submittedName>
</protein>
<accession>A0ABR8RD71</accession>
<dbReference type="RefSeq" id="WP_154310199.1">
    <property type="nucleotide sequence ID" value="NZ_JACSQO010000010.1"/>
</dbReference>
<evidence type="ECO:0000313" key="1">
    <source>
        <dbReference type="EMBL" id="MBD7945754.1"/>
    </source>
</evidence>
<proteinExistence type="predicted"/>
<sequence>MPYTEQMDHAFRGVHGFGYDELRNSQRLRAKVEKRRQADHEKSMQLAAKLDARAFRG</sequence>
<evidence type="ECO:0000313" key="2">
    <source>
        <dbReference type="Proteomes" id="UP000640786"/>
    </source>
</evidence>
<dbReference type="InterPro" id="IPR058676">
    <property type="entry name" value="YuzK"/>
</dbReference>
<gene>
    <name evidence="1" type="ORF">H9650_16720</name>
</gene>
<dbReference type="Pfam" id="PF26149">
    <property type="entry name" value="YuzK"/>
    <property type="match status" value="1"/>
</dbReference>
<organism evidence="1 2">
    <name type="scientific">Psychrobacillus faecigallinarum</name>
    <dbReference type="NCBI Taxonomy" id="2762235"/>
    <lineage>
        <taxon>Bacteria</taxon>
        <taxon>Bacillati</taxon>
        <taxon>Bacillota</taxon>
        <taxon>Bacilli</taxon>
        <taxon>Bacillales</taxon>
        <taxon>Bacillaceae</taxon>
        <taxon>Psychrobacillus</taxon>
    </lineage>
</organism>
<comment type="caution">
    <text evidence="1">The sequence shown here is derived from an EMBL/GenBank/DDBJ whole genome shotgun (WGS) entry which is preliminary data.</text>
</comment>
<dbReference type="EMBL" id="JACSQO010000010">
    <property type="protein sequence ID" value="MBD7945754.1"/>
    <property type="molecule type" value="Genomic_DNA"/>
</dbReference>